<sequence>MRQEPAEERGPLTRPVRQDLRNQTAVVVVEDRCGHLAKEREGVDVAINPGFRCRRGISAHKAGIAVRQVHDEEMRLLLDAVDDDHRLAKVGLGMTGRMRQRHEHLSAAPLALPHVVLHDRIAAGETMLIAEPFEQPLRRVPLLAMDLAIAIQPAVDDPGEPVQLRPLHGRRSPVSWRNRERQHLLNAVARNPEVIRRRPLAHALRTGQSHLTIQVHGENPPALPAAREGKGGRLLRRPQQAHPAATVADFCTAVLTAYCESRELCDSRRSEASSPGRGAPQAHADEGCASCHVAGPPHCGPSRVACFPSHHRSIRQRNKPSVLSEK</sequence>
<protein>
    <submittedName>
        <fullName evidence="2">Uncharacterized protein</fullName>
    </submittedName>
</protein>
<dbReference type="Proteomes" id="UP000049455">
    <property type="component" value="Unassembled WGS sequence"/>
</dbReference>
<evidence type="ECO:0000313" key="2">
    <source>
        <dbReference type="EMBL" id="CUH35517.1"/>
    </source>
</evidence>
<reference evidence="2 3" key="1">
    <citation type="submission" date="2015-09" db="EMBL/GenBank/DDBJ databases">
        <authorList>
            <person name="Jackson K.R."/>
            <person name="Lunt B.L."/>
            <person name="Fisher J.N.B."/>
            <person name="Gardner A.V."/>
            <person name="Bailey M.E."/>
            <person name="Deus L.M."/>
            <person name="Earl A.S."/>
            <person name="Gibby P.D."/>
            <person name="Hartmann K.A."/>
            <person name="Liu J.E."/>
            <person name="Manci A.M."/>
            <person name="Nielsen D.A."/>
            <person name="Solomon M.B."/>
            <person name="Breakwell D.P."/>
            <person name="Burnett S.H."/>
            <person name="Grose J.H."/>
        </authorList>
    </citation>
    <scope>NUCLEOTIDE SEQUENCE [LARGE SCALE GENOMIC DNA]</scope>
    <source>
        <strain evidence="2 3">CECT 7799</strain>
    </source>
</reference>
<evidence type="ECO:0000313" key="3">
    <source>
        <dbReference type="Proteomes" id="UP000049455"/>
    </source>
</evidence>
<accession>A0A0M7B6U1</accession>
<keyword evidence="3" id="KW-1185">Reference proteome</keyword>
<dbReference type="EMBL" id="CYPR01000062">
    <property type="protein sequence ID" value="CUH35517.1"/>
    <property type="molecule type" value="Genomic_DNA"/>
</dbReference>
<proteinExistence type="predicted"/>
<organism evidence="2 3">
    <name type="scientific">Jannaschia seosinensis</name>
    <dbReference type="NCBI Taxonomy" id="313367"/>
    <lineage>
        <taxon>Bacteria</taxon>
        <taxon>Pseudomonadati</taxon>
        <taxon>Pseudomonadota</taxon>
        <taxon>Alphaproteobacteria</taxon>
        <taxon>Rhodobacterales</taxon>
        <taxon>Roseobacteraceae</taxon>
        <taxon>Jannaschia</taxon>
    </lineage>
</organism>
<gene>
    <name evidence="2" type="ORF">JSE7799_01125</name>
</gene>
<evidence type="ECO:0000256" key="1">
    <source>
        <dbReference type="SAM" id="MobiDB-lite"/>
    </source>
</evidence>
<name>A0A0M7B6U1_9RHOB</name>
<dbReference type="AlphaFoldDB" id="A0A0M7B6U1"/>
<feature type="region of interest" description="Disordered" evidence="1">
    <location>
        <begin position="215"/>
        <end position="234"/>
    </location>
</feature>